<gene>
    <name evidence="2" type="ORF">ACFY05_27840</name>
</gene>
<keyword evidence="1" id="KW-0732">Signal</keyword>
<name>A0ABW6VEY7_MICFU</name>
<sequence length="754" mass="81073">MLRRLTAAALAVTGIAAVLTAAAPAPALAAPPSCAPGDCFTVTVSLDRAPAVGQDATLTVEVTAKQDIPDATTVIDLPDTLRWVRPPAELSHAAAKIGRSPVDRASRTNRARRGTPVRYEGVVTAVAPGPTSIRVHARDARPGPSSEGLAYLTIGEKSSIFGMPPDDGARRTAMPPPRTSLARDTCVHGRVTHFKAEDGSVTGVPRAAVYGFDSDADDSRDSLGWAMTDDAGAYKLCFPGTEEDGTGQDVSIEVSSSSYHWNVSKPGDMDPETAYYSGKSAVTADVPPGTDQTTIDLQSAPGSPLEGAFRIFTAAYDTWKAYTGWLNEPGNDCWNPSARNCQAVTIRWAPDQVLRTPYYCPIDGTEKCPNRYEIHLDASDQLRRMTVGHELGHFIMDYTHDRMPPYGNECTKHYMEVPSSPACAWSEGWANWVAVQTYDETHFRWGSEAAINLESPRWFSNGWPSGEGADKVEGRVAGVLLDLADSGARNEKYWDTSSLGPAGVVAAFRKAPANDINQFANLIDAADALDASSAFFQNTIYPVRFETLYDRQPVLRPANVPVHQHHASTPDRWSVVATAPSSADGDDVDLKVAPEADLESAVTSSEWGISGPDFVAVQPTQDSKLYRADVTSSTNYQEHVIELAVAPPDQLAQGAPMEFAMGAGNLVEIRTTRIEKGVPATLTVVPRNGQDFDLFVMAPDSGKWGLPRSKARRSTSGGPNKIERITISDPKVTGDYAVIVIKRSGEGGLTLVRT</sequence>
<dbReference type="EMBL" id="JBIAXI010000019">
    <property type="protein sequence ID" value="MFF4776677.1"/>
    <property type="molecule type" value="Genomic_DNA"/>
</dbReference>
<evidence type="ECO:0000313" key="2">
    <source>
        <dbReference type="EMBL" id="MFF4776677.1"/>
    </source>
</evidence>
<dbReference type="RefSeq" id="WP_387345076.1">
    <property type="nucleotide sequence ID" value="NZ_JBIAXI010000019.1"/>
</dbReference>
<protein>
    <submittedName>
        <fullName evidence="2">Uncharacterized protein</fullName>
    </submittedName>
</protein>
<organism evidence="2 3">
    <name type="scientific">Microtetraspora fusca</name>
    <dbReference type="NCBI Taxonomy" id="1997"/>
    <lineage>
        <taxon>Bacteria</taxon>
        <taxon>Bacillati</taxon>
        <taxon>Actinomycetota</taxon>
        <taxon>Actinomycetes</taxon>
        <taxon>Streptosporangiales</taxon>
        <taxon>Streptosporangiaceae</taxon>
        <taxon>Microtetraspora</taxon>
    </lineage>
</organism>
<feature type="chain" id="PRO_5045420001" evidence="1">
    <location>
        <begin position="30"/>
        <end position="754"/>
    </location>
</feature>
<reference evidence="2 3" key="1">
    <citation type="submission" date="2024-10" db="EMBL/GenBank/DDBJ databases">
        <title>The Natural Products Discovery Center: Release of the First 8490 Sequenced Strains for Exploring Actinobacteria Biosynthetic Diversity.</title>
        <authorList>
            <person name="Kalkreuter E."/>
            <person name="Kautsar S.A."/>
            <person name="Yang D."/>
            <person name="Bader C.D."/>
            <person name="Teijaro C.N."/>
            <person name="Fluegel L."/>
            <person name="Davis C.M."/>
            <person name="Simpson J.R."/>
            <person name="Lauterbach L."/>
            <person name="Steele A.D."/>
            <person name="Gui C."/>
            <person name="Meng S."/>
            <person name="Li G."/>
            <person name="Viehrig K."/>
            <person name="Ye F."/>
            <person name="Su P."/>
            <person name="Kiefer A.F."/>
            <person name="Nichols A."/>
            <person name="Cepeda A.J."/>
            <person name="Yan W."/>
            <person name="Fan B."/>
            <person name="Jiang Y."/>
            <person name="Adhikari A."/>
            <person name="Zheng C.-J."/>
            <person name="Schuster L."/>
            <person name="Cowan T.M."/>
            <person name="Smanski M.J."/>
            <person name="Chevrette M.G."/>
            <person name="De Carvalho L.P.S."/>
            <person name="Shen B."/>
        </authorList>
    </citation>
    <scope>NUCLEOTIDE SEQUENCE [LARGE SCALE GENOMIC DNA]</scope>
    <source>
        <strain evidence="2 3">NPDC001281</strain>
    </source>
</reference>
<evidence type="ECO:0000256" key="1">
    <source>
        <dbReference type="SAM" id="SignalP"/>
    </source>
</evidence>
<proteinExistence type="predicted"/>
<comment type="caution">
    <text evidence="2">The sequence shown here is derived from an EMBL/GenBank/DDBJ whole genome shotgun (WGS) entry which is preliminary data.</text>
</comment>
<dbReference type="Proteomes" id="UP001602119">
    <property type="component" value="Unassembled WGS sequence"/>
</dbReference>
<accession>A0ABW6VEY7</accession>
<evidence type="ECO:0000313" key="3">
    <source>
        <dbReference type="Proteomes" id="UP001602119"/>
    </source>
</evidence>
<keyword evidence="3" id="KW-1185">Reference proteome</keyword>
<feature type="signal peptide" evidence="1">
    <location>
        <begin position="1"/>
        <end position="29"/>
    </location>
</feature>